<feature type="signal peptide" evidence="2">
    <location>
        <begin position="1"/>
        <end position="22"/>
    </location>
</feature>
<dbReference type="RefSeq" id="XP_009536122.1">
    <property type="nucleotide sequence ID" value="XM_009537827.1"/>
</dbReference>
<dbReference type="SMR" id="G5A7S4"/>
<feature type="chain" id="PRO_5003472814" evidence="2">
    <location>
        <begin position="23"/>
        <end position="254"/>
    </location>
</feature>
<feature type="compositionally biased region" description="Low complexity" evidence="1">
    <location>
        <begin position="241"/>
        <end position="254"/>
    </location>
</feature>
<gene>
    <name evidence="3" type="ORF">PHYSODRAFT_339832</name>
</gene>
<dbReference type="Proteomes" id="UP000002640">
    <property type="component" value="Unassembled WGS sequence"/>
</dbReference>
<dbReference type="KEGG" id="psoj:PHYSODRAFT_339832"/>
<evidence type="ECO:0000313" key="4">
    <source>
        <dbReference type="Proteomes" id="UP000002640"/>
    </source>
</evidence>
<reference evidence="3 4" key="1">
    <citation type="journal article" date="2006" name="Science">
        <title>Phytophthora genome sequences uncover evolutionary origins and mechanisms of pathogenesis.</title>
        <authorList>
            <person name="Tyler B.M."/>
            <person name="Tripathy S."/>
            <person name="Zhang X."/>
            <person name="Dehal P."/>
            <person name="Jiang R.H."/>
            <person name="Aerts A."/>
            <person name="Arredondo F.D."/>
            <person name="Baxter L."/>
            <person name="Bensasson D."/>
            <person name="Beynon J.L."/>
            <person name="Chapman J."/>
            <person name="Damasceno C.M."/>
            <person name="Dorrance A.E."/>
            <person name="Dou D."/>
            <person name="Dickerman A.W."/>
            <person name="Dubchak I.L."/>
            <person name="Garbelotto M."/>
            <person name="Gijzen M."/>
            <person name="Gordon S.G."/>
            <person name="Govers F."/>
            <person name="Grunwald N.J."/>
            <person name="Huang W."/>
            <person name="Ivors K.L."/>
            <person name="Jones R.W."/>
            <person name="Kamoun S."/>
            <person name="Krampis K."/>
            <person name="Lamour K.H."/>
            <person name="Lee M.K."/>
            <person name="McDonald W.H."/>
            <person name="Medina M."/>
            <person name="Meijer H.J."/>
            <person name="Nordberg E.K."/>
            <person name="Maclean D.J."/>
            <person name="Ospina-Giraldo M.D."/>
            <person name="Morris P.F."/>
            <person name="Phuntumart V."/>
            <person name="Putnam N.H."/>
            <person name="Rash S."/>
            <person name="Rose J.K."/>
            <person name="Sakihama Y."/>
            <person name="Salamov A.A."/>
            <person name="Savidor A."/>
            <person name="Scheuring C.F."/>
            <person name="Smith B.M."/>
            <person name="Sobral B.W."/>
            <person name="Terry A."/>
            <person name="Torto-Alalibo T.A."/>
            <person name="Win J."/>
            <person name="Xu Z."/>
            <person name="Zhang H."/>
            <person name="Grigoriev I.V."/>
            <person name="Rokhsar D.S."/>
            <person name="Boore J.L."/>
        </authorList>
    </citation>
    <scope>NUCLEOTIDE SEQUENCE [LARGE SCALE GENOMIC DNA]</scope>
    <source>
        <strain evidence="3 4">P6497</strain>
    </source>
</reference>
<evidence type="ECO:0000256" key="2">
    <source>
        <dbReference type="SAM" id="SignalP"/>
    </source>
</evidence>
<dbReference type="AlphaFoldDB" id="G5A7S4"/>
<protein>
    <submittedName>
        <fullName evidence="3">Uncharacterized protein</fullName>
    </submittedName>
</protein>
<evidence type="ECO:0000256" key="1">
    <source>
        <dbReference type="SAM" id="MobiDB-lite"/>
    </source>
</evidence>
<dbReference type="OMA" id="EWIVNID"/>
<keyword evidence="4" id="KW-1185">Reference proteome</keyword>
<evidence type="ECO:0000313" key="3">
    <source>
        <dbReference type="EMBL" id="EGZ07950.1"/>
    </source>
</evidence>
<accession>G5A7S4</accession>
<proteinExistence type="predicted"/>
<organism evidence="3 4">
    <name type="scientific">Phytophthora sojae (strain P6497)</name>
    <name type="common">Soybean stem and root rot agent</name>
    <name type="synonym">Phytophthora megasperma f. sp. glycines</name>
    <dbReference type="NCBI Taxonomy" id="1094619"/>
    <lineage>
        <taxon>Eukaryota</taxon>
        <taxon>Sar</taxon>
        <taxon>Stramenopiles</taxon>
        <taxon>Oomycota</taxon>
        <taxon>Peronosporomycetes</taxon>
        <taxon>Peronosporales</taxon>
        <taxon>Peronosporaceae</taxon>
        <taxon>Phytophthora</taxon>
    </lineage>
</organism>
<feature type="region of interest" description="Disordered" evidence="1">
    <location>
        <begin position="206"/>
        <end position="254"/>
    </location>
</feature>
<sequence>MFTGTTLPIVVALAALASSANAHGYLEEPSPTWVDSPNPEWIVNIDNYWDIGSGGDQCGLFKTMTEEKGVTVKDVVLEMVNDDSKNGGFTHVGPCEIYIDNTMVLHGDNCEDEYPGGDVGDCHRLVKWLGNGGGGFTHVGPCEVYIDDKMVAHGDNCEDEFKGGDVGSKETSDIPADYSSCNGKCTLTMYWLAFQNEQWETVRRPVRRRTAASSTGEQKAQFTQDGSQKNQDDKDNKNNDDNQNSSANQDNEEE</sequence>
<dbReference type="InParanoid" id="G5A7S4"/>
<name>G5A7S4_PHYSP</name>
<dbReference type="GeneID" id="20647805"/>
<feature type="compositionally biased region" description="Basic and acidic residues" evidence="1">
    <location>
        <begin position="230"/>
        <end position="240"/>
    </location>
</feature>
<dbReference type="STRING" id="1094619.G5A7S4"/>
<keyword evidence="2" id="KW-0732">Signal</keyword>
<dbReference type="EMBL" id="JH159161">
    <property type="protein sequence ID" value="EGZ07950.1"/>
    <property type="molecule type" value="Genomic_DNA"/>
</dbReference>